<dbReference type="SMART" id="SM00717">
    <property type="entry name" value="SANT"/>
    <property type="match status" value="1"/>
</dbReference>
<proteinExistence type="predicted"/>
<keyword evidence="4" id="KW-1185">Reference proteome</keyword>
<comment type="caution">
    <text evidence="3">The sequence shown here is derived from an EMBL/GenBank/DDBJ whole genome shotgun (WGS) entry which is preliminary data.</text>
</comment>
<evidence type="ECO:0000313" key="3">
    <source>
        <dbReference type="EMBL" id="ORY64526.1"/>
    </source>
</evidence>
<sequence length="634" mass="71650">MDKLIVTSLRVNKNQRKFAPSLKKLKKNKNKKLENSSKSNTTDNNTKNIADKKNDIVKNNSVTQHSNIDKQGTSQSNKKDPVVIRKLDTLKESKIFGFTNSFTGSKKSTSNSRLKLLAELEEEGQSNLSKEVQSPRVINSSTTHTINNQIPIIPVKIATPSNLTTFISDDTKTNDAQSLNEGDSNNTTTTTSLSPSSPKNSSDRISNSIENDAETIQSLSSKPSLINNKININTDHTSTEDDNLNTQEPIKSTSISSSLSDDEITLAKTDDDNQSTIVANDNISVLTLDQDEIDNSIDKMKKILNNMPTHILKKNNDEKNKSFIIEIPTHDTFNLLCSKLNKLKNTSNEISLNSSTSPKRNLSDLEDDTFNLLCSKLNKLNNTSDILEKKISKFIDSKEKDETDEAELNENEDSTIIESDADPPRRKAKSYFNDNDEPIVFNKRTLADIIDNYHGKERSNIQKERYKLAAQKRKATLRRKRLSKMGITDPELENESVEIKPETPKIIERKPTENVAAVQMRVVNGVAVIDNSSICINHIDTTNELPITLKENQDTPITSLSFKKNSNRSKKWKKDETDLFYQCISICGTDFGMMSVIMPHRNRKQLINKYHRESRLNPERVRKAFEKRKILGIY</sequence>
<dbReference type="SUPFAM" id="SSF46689">
    <property type="entry name" value="Homeodomain-like"/>
    <property type="match status" value="1"/>
</dbReference>
<dbReference type="PANTHER" id="PTHR22929">
    <property type="entry name" value="RNA POLYMERASE III TRANSCRIPTION INITIATION FACTOR B"/>
    <property type="match status" value="1"/>
</dbReference>
<organism evidence="3 4">
    <name type="scientific">Neocallimastix californiae</name>
    <dbReference type="NCBI Taxonomy" id="1754190"/>
    <lineage>
        <taxon>Eukaryota</taxon>
        <taxon>Fungi</taxon>
        <taxon>Fungi incertae sedis</taxon>
        <taxon>Chytridiomycota</taxon>
        <taxon>Chytridiomycota incertae sedis</taxon>
        <taxon>Neocallimastigomycetes</taxon>
        <taxon>Neocallimastigales</taxon>
        <taxon>Neocallimastigaceae</taxon>
        <taxon>Neocallimastix</taxon>
    </lineage>
</organism>
<dbReference type="CDD" id="cd00167">
    <property type="entry name" value="SANT"/>
    <property type="match status" value="1"/>
</dbReference>
<feature type="compositionally biased region" description="Low complexity" evidence="1">
    <location>
        <begin position="184"/>
        <end position="206"/>
    </location>
</feature>
<evidence type="ECO:0000259" key="2">
    <source>
        <dbReference type="SMART" id="SM00717"/>
    </source>
</evidence>
<dbReference type="Pfam" id="PF15963">
    <property type="entry name" value="Myb_DNA-bind_7"/>
    <property type="match status" value="1"/>
</dbReference>
<feature type="domain" description="Myb-like" evidence="2">
    <location>
        <begin position="568"/>
        <end position="616"/>
    </location>
</feature>
<dbReference type="OrthoDB" id="272624at2759"/>
<accession>A0A1Y2DZI9</accession>
<protein>
    <recommendedName>
        <fullName evidence="2">Myb-like domain-containing protein</fullName>
    </recommendedName>
</protein>
<evidence type="ECO:0000256" key="1">
    <source>
        <dbReference type="SAM" id="MobiDB-lite"/>
    </source>
</evidence>
<evidence type="ECO:0000313" key="4">
    <source>
        <dbReference type="Proteomes" id="UP000193920"/>
    </source>
</evidence>
<feature type="region of interest" description="Disordered" evidence="1">
    <location>
        <begin position="23"/>
        <end position="81"/>
    </location>
</feature>
<dbReference type="EMBL" id="MCOG01000054">
    <property type="protein sequence ID" value="ORY64526.1"/>
    <property type="molecule type" value="Genomic_DNA"/>
</dbReference>
<name>A0A1Y2DZI9_9FUNG</name>
<dbReference type="InterPro" id="IPR001005">
    <property type="entry name" value="SANT/Myb"/>
</dbReference>
<dbReference type="InterPro" id="IPR039467">
    <property type="entry name" value="TFIIIB_B''_Myb"/>
</dbReference>
<dbReference type="PANTHER" id="PTHR22929:SF0">
    <property type="entry name" value="TRANSCRIPTION FACTOR TFIIIB COMPONENT B'' HOMOLOG"/>
    <property type="match status" value="1"/>
</dbReference>
<dbReference type="GO" id="GO:0000126">
    <property type="term" value="C:transcription factor TFIIIB complex"/>
    <property type="evidence" value="ECO:0007669"/>
    <property type="project" value="TreeGrafter"/>
</dbReference>
<feature type="compositionally biased region" description="Low complexity" evidence="1">
    <location>
        <begin position="36"/>
        <end position="48"/>
    </location>
</feature>
<dbReference type="Proteomes" id="UP000193920">
    <property type="component" value="Unassembled WGS sequence"/>
</dbReference>
<dbReference type="Gene3D" id="1.10.10.60">
    <property type="entry name" value="Homeodomain-like"/>
    <property type="match status" value="1"/>
</dbReference>
<dbReference type="GO" id="GO:0001156">
    <property type="term" value="F:TFIIIC-class transcription factor complex binding"/>
    <property type="evidence" value="ECO:0007669"/>
    <property type="project" value="TreeGrafter"/>
</dbReference>
<feature type="region of interest" description="Disordered" evidence="1">
    <location>
        <begin position="399"/>
        <end position="431"/>
    </location>
</feature>
<feature type="region of interest" description="Disordered" evidence="1">
    <location>
        <begin position="168"/>
        <end position="206"/>
    </location>
</feature>
<feature type="compositionally biased region" description="Polar residues" evidence="1">
    <location>
        <begin position="168"/>
        <end position="183"/>
    </location>
</feature>
<feature type="compositionally biased region" description="Polar residues" evidence="1">
    <location>
        <begin position="57"/>
        <end position="76"/>
    </location>
</feature>
<gene>
    <name evidence="3" type="ORF">LY90DRAFT_505072</name>
</gene>
<feature type="region of interest" description="Disordered" evidence="1">
    <location>
        <begin position="233"/>
        <end position="259"/>
    </location>
</feature>
<dbReference type="InterPro" id="IPR009057">
    <property type="entry name" value="Homeodomain-like_sf"/>
</dbReference>
<dbReference type="STRING" id="1754190.A0A1Y2DZI9"/>
<dbReference type="AlphaFoldDB" id="A0A1Y2DZI9"/>
<feature type="compositionally biased region" description="Acidic residues" evidence="1">
    <location>
        <begin position="402"/>
        <end position="421"/>
    </location>
</feature>
<dbReference type="GO" id="GO:0070898">
    <property type="term" value="P:RNA polymerase III preinitiation complex assembly"/>
    <property type="evidence" value="ECO:0007669"/>
    <property type="project" value="TreeGrafter"/>
</dbReference>
<reference evidence="3 4" key="1">
    <citation type="submission" date="2016-08" db="EMBL/GenBank/DDBJ databases">
        <title>A Parts List for Fungal Cellulosomes Revealed by Comparative Genomics.</title>
        <authorList>
            <consortium name="DOE Joint Genome Institute"/>
            <person name="Haitjema C.H."/>
            <person name="Gilmore S.P."/>
            <person name="Henske J.K."/>
            <person name="Solomon K.V."/>
            <person name="De Groot R."/>
            <person name="Kuo A."/>
            <person name="Mondo S.J."/>
            <person name="Salamov A.A."/>
            <person name="Labutti K."/>
            <person name="Zhao Z."/>
            <person name="Chiniquy J."/>
            <person name="Barry K."/>
            <person name="Brewer H.M."/>
            <person name="Purvine S.O."/>
            <person name="Wright A.T."/>
            <person name="Boxma B."/>
            <person name="Van Alen T."/>
            <person name="Hackstein J.H."/>
            <person name="Baker S.E."/>
            <person name="Grigoriev I.V."/>
            <person name="O'Malley M.A."/>
        </authorList>
    </citation>
    <scope>NUCLEOTIDE SEQUENCE [LARGE SCALE GENOMIC DNA]</scope>
    <source>
        <strain evidence="3 4">G1</strain>
    </source>
</reference>